<dbReference type="InterPro" id="IPR050172">
    <property type="entry name" value="SsuD_RutA_monooxygenase"/>
</dbReference>
<dbReference type="InterPro" id="IPR011251">
    <property type="entry name" value="Luciferase-like_dom"/>
</dbReference>
<sequence>MTRTHHEPEYHWAVPVAGDGREANPAHWPRGGWNPAEQRTFRPAFRDERGDRFGAFDYLSAVGRAADVAGFDGVTVPYDPAGEDSWITAGTLLRESRWLRVGAEFHPAFATPVYAAKLSVTLQRFTDARLDWHVVVDADETAQRALGDFVTGDDRYARADEFLTVARGVWHERAFSYEGRFHQVVAGGFFGPLSGVPFPRVHLTGTSDAALALSAKHADVHVFGLDADPAVLAGHIARLRAAAGARRDGIGIGLRVPLLVREDANEAAEALTRRAGTGAGTGAGLSAADNAVVWHGFDAFGHRDTAGLVGSYDGVAARLAEYRETLGITRFFLAARPAAEEAYRIGEHLLPRLHAAVPTPAKASA</sequence>
<reference evidence="7" key="1">
    <citation type="journal article" date="2019" name="Int. J. Syst. Evol. Microbiol.">
        <title>The Global Catalogue of Microorganisms (GCM) 10K type strain sequencing project: providing services to taxonomists for standard genome sequencing and annotation.</title>
        <authorList>
            <consortium name="The Broad Institute Genomics Platform"/>
            <consortium name="The Broad Institute Genome Sequencing Center for Infectious Disease"/>
            <person name="Wu L."/>
            <person name="Ma J."/>
        </authorList>
    </citation>
    <scope>NUCLEOTIDE SEQUENCE [LARGE SCALE GENOMIC DNA]</scope>
    <source>
        <strain evidence="7">JCM 17986</strain>
    </source>
</reference>
<dbReference type="SUPFAM" id="SSF51679">
    <property type="entry name" value="Bacterial luciferase-like"/>
    <property type="match status" value="1"/>
</dbReference>
<dbReference type="Pfam" id="PF00296">
    <property type="entry name" value="Bac_luciferase"/>
    <property type="match status" value="1"/>
</dbReference>
<evidence type="ECO:0000313" key="6">
    <source>
        <dbReference type="EMBL" id="GAA4968138.1"/>
    </source>
</evidence>
<dbReference type="EMBL" id="BAABHS010000012">
    <property type="protein sequence ID" value="GAA4968138.1"/>
    <property type="molecule type" value="Genomic_DNA"/>
</dbReference>
<comment type="caution">
    <text evidence="6">The sequence shown here is derived from an EMBL/GenBank/DDBJ whole genome shotgun (WGS) entry which is preliminary data.</text>
</comment>
<keyword evidence="7" id="KW-1185">Reference proteome</keyword>
<dbReference type="PANTHER" id="PTHR42847">
    <property type="entry name" value="ALKANESULFONATE MONOOXYGENASE"/>
    <property type="match status" value="1"/>
</dbReference>
<evidence type="ECO:0000259" key="5">
    <source>
        <dbReference type="Pfam" id="PF00296"/>
    </source>
</evidence>
<dbReference type="Proteomes" id="UP001500466">
    <property type="component" value="Unassembled WGS sequence"/>
</dbReference>
<evidence type="ECO:0000313" key="7">
    <source>
        <dbReference type="Proteomes" id="UP001500466"/>
    </source>
</evidence>
<dbReference type="InterPro" id="IPR036661">
    <property type="entry name" value="Luciferase-like_sf"/>
</dbReference>
<evidence type="ECO:0000256" key="4">
    <source>
        <dbReference type="ARBA" id="ARBA00023033"/>
    </source>
</evidence>
<protein>
    <submittedName>
        <fullName evidence="6">LLM class flavin-dependent oxidoreductase</fullName>
    </submittedName>
</protein>
<organism evidence="6 7">
    <name type="scientific">Yinghuangia aomiensis</name>
    <dbReference type="NCBI Taxonomy" id="676205"/>
    <lineage>
        <taxon>Bacteria</taxon>
        <taxon>Bacillati</taxon>
        <taxon>Actinomycetota</taxon>
        <taxon>Actinomycetes</taxon>
        <taxon>Kitasatosporales</taxon>
        <taxon>Streptomycetaceae</taxon>
        <taxon>Yinghuangia</taxon>
    </lineage>
</organism>
<dbReference type="RefSeq" id="WP_345676583.1">
    <property type="nucleotide sequence ID" value="NZ_BAABHS010000012.1"/>
</dbReference>
<evidence type="ECO:0000256" key="3">
    <source>
        <dbReference type="ARBA" id="ARBA00023002"/>
    </source>
</evidence>
<keyword evidence="2" id="KW-0288">FMN</keyword>
<proteinExistence type="predicted"/>
<keyword evidence="3" id="KW-0560">Oxidoreductase</keyword>
<feature type="domain" description="Luciferase-like" evidence="5">
    <location>
        <begin position="54"/>
        <end position="326"/>
    </location>
</feature>
<keyword evidence="4" id="KW-0503">Monooxygenase</keyword>
<dbReference type="Gene3D" id="3.20.20.30">
    <property type="entry name" value="Luciferase-like domain"/>
    <property type="match status" value="1"/>
</dbReference>
<evidence type="ECO:0000256" key="2">
    <source>
        <dbReference type="ARBA" id="ARBA00022643"/>
    </source>
</evidence>
<name>A0ABP9HDD3_9ACTN</name>
<accession>A0ABP9HDD3</accession>
<evidence type="ECO:0000256" key="1">
    <source>
        <dbReference type="ARBA" id="ARBA00022630"/>
    </source>
</evidence>
<dbReference type="PANTHER" id="PTHR42847:SF4">
    <property type="entry name" value="ALKANESULFONATE MONOOXYGENASE-RELATED"/>
    <property type="match status" value="1"/>
</dbReference>
<gene>
    <name evidence="6" type="ORF">GCM10023205_36500</name>
</gene>
<keyword evidence="1" id="KW-0285">Flavoprotein</keyword>